<comment type="caution">
    <text evidence="1">The sequence shown here is derived from an EMBL/GenBank/DDBJ whole genome shotgun (WGS) entry which is preliminary data.</text>
</comment>
<evidence type="ECO:0008006" key="3">
    <source>
        <dbReference type="Google" id="ProtNLM"/>
    </source>
</evidence>
<reference evidence="1 2" key="1">
    <citation type="journal article" date="2022" name="G3 (Bethesda)">
        <title>Whole-genome sequence and methylome profiling of the almond [Prunus dulcis (Mill.) D.A. Webb] cultivar 'Nonpareil'.</title>
        <authorList>
            <person name="D'Amico-Willman K.M."/>
            <person name="Ouma W.Z."/>
            <person name="Meulia T."/>
            <person name="Sideli G.M."/>
            <person name="Gradziel T.M."/>
            <person name="Fresnedo-Ramirez J."/>
        </authorList>
    </citation>
    <scope>NUCLEOTIDE SEQUENCE [LARGE SCALE GENOMIC DNA]</scope>
    <source>
        <strain evidence="1">Clone GOH B32 T37-40</strain>
    </source>
</reference>
<evidence type="ECO:0000313" key="2">
    <source>
        <dbReference type="Proteomes" id="UP001054821"/>
    </source>
</evidence>
<organism evidence="1 2">
    <name type="scientific">Prunus dulcis</name>
    <name type="common">Almond</name>
    <name type="synonym">Amygdalus dulcis</name>
    <dbReference type="NCBI Taxonomy" id="3755"/>
    <lineage>
        <taxon>Eukaryota</taxon>
        <taxon>Viridiplantae</taxon>
        <taxon>Streptophyta</taxon>
        <taxon>Embryophyta</taxon>
        <taxon>Tracheophyta</taxon>
        <taxon>Spermatophyta</taxon>
        <taxon>Magnoliopsida</taxon>
        <taxon>eudicotyledons</taxon>
        <taxon>Gunneridae</taxon>
        <taxon>Pentapetalae</taxon>
        <taxon>rosids</taxon>
        <taxon>fabids</taxon>
        <taxon>Rosales</taxon>
        <taxon>Rosaceae</taxon>
        <taxon>Amygdaloideae</taxon>
        <taxon>Amygdaleae</taxon>
        <taxon>Prunus</taxon>
    </lineage>
</organism>
<dbReference type="AlphaFoldDB" id="A0AAD4WJ94"/>
<dbReference type="Proteomes" id="UP001054821">
    <property type="component" value="Chromosome 2"/>
</dbReference>
<sequence>MAERYIVEEAVEFCTEHLSDVSTVGVPSSQKMGVSKPLSSCIVSLVDRDLLNQAYLYVLDNTEKVLPYIEELMIHIKTTYPKFRKRTKWLQDKHNSTFI</sequence>
<keyword evidence="2" id="KW-1185">Reference proteome</keyword>
<gene>
    <name evidence="1" type="ORF">L3X38_011107</name>
</gene>
<protein>
    <recommendedName>
        <fullName evidence="3">DUF4218 domain-containing protein</fullName>
    </recommendedName>
</protein>
<evidence type="ECO:0000313" key="1">
    <source>
        <dbReference type="EMBL" id="KAI5343231.1"/>
    </source>
</evidence>
<dbReference type="PANTHER" id="PTHR48258">
    <property type="entry name" value="DUF4218 DOMAIN-CONTAINING PROTEIN-RELATED"/>
    <property type="match status" value="1"/>
</dbReference>
<accession>A0AAD4WJ94</accession>
<dbReference type="PANTHER" id="PTHR48258:SF8">
    <property type="entry name" value="DUF4216 DOMAIN-CONTAINING PROTEIN"/>
    <property type="match status" value="1"/>
</dbReference>
<name>A0AAD4WJ94_PRUDU</name>
<dbReference type="EMBL" id="JAJFAZ020000002">
    <property type="protein sequence ID" value="KAI5343231.1"/>
    <property type="molecule type" value="Genomic_DNA"/>
</dbReference>
<proteinExistence type="predicted"/>